<keyword evidence="1" id="KW-0472">Membrane</keyword>
<dbReference type="Pfam" id="PF03350">
    <property type="entry name" value="UPF0114"/>
    <property type="match status" value="1"/>
</dbReference>
<dbReference type="PANTHER" id="PTHR31721:SF4">
    <property type="entry name" value="OS06G0710300 PROTEIN"/>
    <property type="match status" value="1"/>
</dbReference>
<reference evidence="2" key="1">
    <citation type="submission" date="2019-05" db="EMBL/GenBank/DDBJ databases">
        <title>Methanoculleus sp. FWC-SCC1, a methanogenic archaeon isolated from deep marine cold seep.</title>
        <authorList>
            <person name="Chen Y.-W."/>
            <person name="Chen S.-C."/>
            <person name="Teng N.-H."/>
            <person name="Lai M.-C."/>
        </authorList>
    </citation>
    <scope>NUCLEOTIDE SEQUENCE</scope>
    <source>
        <strain evidence="2">FWC-SCC1</strain>
    </source>
</reference>
<gene>
    <name evidence="2" type="ORF">FGU65_13790</name>
</gene>
<dbReference type="PANTHER" id="PTHR31721">
    <property type="entry name" value="OS06G0710300 PROTEIN"/>
    <property type="match status" value="1"/>
</dbReference>
<feature type="transmembrane region" description="Helical" evidence="1">
    <location>
        <begin position="136"/>
        <end position="153"/>
    </location>
</feature>
<organism evidence="2 3">
    <name type="scientific">Methanoculleus frigidifontis</name>
    <dbReference type="NCBI Taxonomy" id="2584085"/>
    <lineage>
        <taxon>Archaea</taxon>
        <taxon>Methanobacteriati</taxon>
        <taxon>Methanobacteriota</taxon>
        <taxon>Stenosarchaea group</taxon>
        <taxon>Methanomicrobia</taxon>
        <taxon>Methanomicrobiales</taxon>
        <taxon>Methanomicrobiaceae</taxon>
        <taxon>Methanoculleus</taxon>
    </lineage>
</organism>
<keyword evidence="3" id="KW-1185">Reference proteome</keyword>
<dbReference type="RefSeq" id="WP_301665137.1">
    <property type="nucleotide sequence ID" value="NZ_VCYH01000011.1"/>
</dbReference>
<feature type="transmembrane region" description="Helical" evidence="1">
    <location>
        <begin position="79"/>
        <end position="107"/>
    </location>
</feature>
<keyword evidence="1" id="KW-1133">Transmembrane helix</keyword>
<protein>
    <submittedName>
        <fullName evidence="2">YqhA family protein</fullName>
    </submittedName>
</protein>
<evidence type="ECO:0000313" key="2">
    <source>
        <dbReference type="EMBL" id="MDN7025942.1"/>
    </source>
</evidence>
<sequence length="185" mass="20581">MEKVTTPDTPAPAALQRNAGTLERVFERILWNSRFIVLLGVIFGALSAVVLFIAGSLEIFTVLVEYLHVTESHLTHEDILIAIIGAVDFYLIGLVLLIFSFGIYELFISELDIARNHEGIGNILEVASLDDLKNKIIKVIIMVLIVSFFQRILTMEFTTSIDMLAMAISIGVICIGVYFLGRHNL</sequence>
<dbReference type="PIRSF" id="PIRSF026509">
    <property type="entry name" value="UCP026509"/>
    <property type="match status" value="1"/>
</dbReference>
<name>A0ABT8MDC2_9EURY</name>
<evidence type="ECO:0000256" key="1">
    <source>
        <dbReference type="SAM" id="Phobius"/>
    </source>
</evidence>
<dbReference type="Proteomes" id="UP001168338">
    <property type="component" value="Unassembled WGS sequence"/>
</dbReference>
<feature type="transmembrane region" description="Helical" evidence="1">
    <location>
        <begin position="35"/>
        <end position="59"/>
    </location>
</feature>
<evidence type="ECO:0000313" key="3">
    <source>
        <dbReference type="Proteomes" id="UP001168338"/>
    </source>
</evidence>
<proteinExistence type="predicted"/>
<feature type="transmembrane region" description="Helical" evidence="1">
    <location>
        <begin position="159"/>
        <end position="180"/>
    </location>
</feature>
<keyword evidence="1" id="KW-0812">Transmembrane</keyword>
<comment type="caution">
    <text evidence="2">The sequence shown here is derived from an EMBL/GenBank/DDBJ whole genome shotgun (WGS) entry which is preliminary data.</text>
</comment>
<dbReference type="InterPro" id="IPR005134">
    <property type="entry name" value="UPF0114"/>
</dbReference>
<accession>A0ABT8MDC2</accession>
<dbReference type="EMBL" id="VCYH01000011">
    <property type="protein sequence ID" value="MDN7025942.1"/>
    <property type="molecule type" value="Genomic_DNA"/>
</dbReference>